<evidence type="ECO:0000256" key="2">
    <source>
        <dbReference type="ARBA" id="ARBA00022737"/>
    </source>
</evidence>
<evidence type="ECO:0000313" key="9">
    <source>
        <dbReference type="EMBL" id="QDZ20086.1"/>
    </source>
</evidence>
<evidence type="ECO:0000256" key="5">
    <source>
        <dbReference type="ARBA" id="ARBA00023043"/>
    </source>
</evidence>
<dbReference type="InterPro" id="IPR036770">
    <property type="entry name" value="Ankyrin_rpt-contain_sf"/>
</dbReference>
<evidence type="ECO:0000259" key="8">
    <source>
        <dbReference type="PROSITE" id="PS50865"/>
    </source>
</evidence>
<gene>
    <name evidence="9" type="ORF">A3770_03p26040</name>
</gene>
<feature type="repeat" description="ANK" evidence="6">
    <location>
        <begin position="262"/>
        <end position="294"/>
    </location>
</feature>
<dbReference type="PROSITE" id="PS50297">
    <property type="entry name" value="ANK_REP_REGION"/>
    <property type="match status" value="7"/>
</dbReference>
<evidence type="ECO:0000256" key="7">
    <source>
        <dbReference type="PROSITE-ProRule" id="PRU00134"/>
    </source>
</evidence>
<dbReference type="Pfam" id="PF00023">
    <property type="entry name" value="Ank"/>
    <property type="match status" value="1"/>
</dbReference>
<keyword evidence="2" id="KW-0677">Repeat</keyword>
<keyword evidence="4" id="KW-0862">Zinc</keyword>
<dbReference type="Pfam" id="PF12796">
    <property type="entry name" value="Ank_2"/>
    <property type="match status" value="3"/>
</dbReference>
<accession>A0A5B8MHY8</accession>
<dbReference type="PRINTS" id="PR01415">
    <property type="entry name" value="ANKYRIN"/>
</dbReference>
<organism evidence="9 10">
    <name type="scientific">Chloropicon primus</name>
    <dbReference type="NCBI Taxonomy" id="1764295"/>
    <lineage>
        <taxon>Eukaryota</taxon>
        <taxon>Viridiplantae</taxon>
        <taxon>Chlorophyta</taxon>
        <taxon>Chloropicophyceae</taxon>
        <taxon>Chloropicales</taxon>
        <taxon>Chloropicaceae</taxon>
        <taxon>Chloropicon</taxon>
    </lineage>
</organism>
<keyword evidence="10" id="KW-1185">Reference proteome</keyword>
<feature type="domain" description="MYND-type" evidence="8">
    <location>
        <begin position="535"/>
        <end position="575"/>
    </location>
</feature>
<dbReference type="InterPro" id="IPR002893">
    <property type="entry name" value="Znf_MYND"/>
</dbReference>
<dbReference type="AlphaFoldDB" id="A0A5B8MHY8"/>
<dbReference type="InterPro" id="IPR051165">
    <property type="entry name" value="Multifunctional_ANK_Repeat"/>
</dbReference>
<evidence type="ECO:0000256" key="6">
    <source>
        <dbReference type="PROSITE-ProRule" id="PRU00023"/>
    </source>
</evidence>
<feature type="repeat" description="ANK" evidence="6">
    <location>
        <begin position="103"/>
        <end position="135"/>
    </location>
</feature>
<dbReference type="Gene3D" id="6.10.140.2220">
    <property type="match status" value="1"/>
</dbReference>
<dbReference type="PROSITE" id="PS50865">
    <property type="entry name" value="ZF_MYND_2"/>
    <property type="match status" value="1"/>
</dbReference>
<evidence type="ECO:0000256" key="1">
    <source>
        <dbReference type="ARBA" id="ARBA00022723"/>
    </source>
</evidence>
<keyword evidence="3 7" id="KW-0863">Zinc-finger</keyword>
<dbReference type="Pfam" id="PF01753">
    <property type="entry name" value="zf-MYND"/>
    <property type="match status" value="1"/>
</dbReference>
<dbReference type="OrthoDB" id="590877at2759"/>
<feature type="repeat" description="ANK" evidence="6">
    <location>
        <begin position="295"/>
        <end position="327"/>
    </location>
</feature>
<dbReference type="SMART" id="SM00248">
    <property type="entry name" value="ANK"/>
    <property type="match status" value="11"/>
</dbReference>
<dbReference type="EMBL" id="CP031036">
    <property type="protein sequence ID" value="QDZ20086.1"/>
    <property type="molecule type" value="Genomic_DNA"/>
</dbReference>
<name>A0A5B8MHY8_9CHLO</name>
<proteinExistence type="predicted"/>
<keyword evidence="1" id="KW-0479">Metal-binding</keyword>
<evidence type="ECO:0000256" key="4">
    <source>
        <dbReference type="ARBA" id="ARBA00022833"/>
    </source>
</evidence>
<dbReference type="GO" id="GO:0008270">
    <property type="term" value="F:zinc ion binding"/>
    <property type="evidence" value="ECO:0007669"/>
    <property type="project" value="UniProtKB-KW"/>
</dbReference>
<dbReference type="InterPro" id="IPR002110">
    <property type="entry name" value="Ankyrin_rpt"/>
</dbReference>
<dbReference type="Proteomes" id="UP000316726">
    <property type="component" value="Chromosome 3"/>
</dbReference>
<feature type="repeat" description="ANK" evidence="6">
    <location>
        <begin position="437"/>
        <end position="469"/>
    </location>
</feature>
<protein>
    <recommendedName>
        <fullName evidence="8">MYND-type domain-containing protein</fullName>
    </recommendedName>
</protein>
<feature type="repeat" description="ANK" evidence="6">
    <location>
        <begin position="136"/>
        <end position="168"/>
    </location>
</feature>
<dbReference type="PANTHER" id="PTHR24123:SF33">
    <property type="entry name" value="PROTEIN HOS4"/>
    <property type="match status" value="1"/>
</dbReference>
<sequence length="601" mass="66247">MGSKLERELRDPFKKAGSDRMVVYSPAVLRAALFNAVCTSRVEDAKLCVQRGGNVDWRDEGEGSCGLTTLQASVCAEGKTDEKIEMVKYLLSLRVNIDDIDYVESTALHFCAALGNGDLIDLLIKRGANPNVYDAEALTPLHLAVNQGHMSCVRALLNNWAKVNLSDTDVTGPGDAYEVHKMVSVPGASLYIAKRGTPLHVCAATDRAPIAEHLIDEAGADVNSPKGAHGCTPLHIACRAGFAGMCKLLLDKGCDVRSRDDSGEEPLHRCVENGDIGIAKMLLESGADASCVNHAGVTPMHLAAAFARKDFFELLLSHGADPNQACTKVYEDWDGGRAPLHYAAHAGDLPAFVRLVDLGADLRKLSGVGWPPLFYAVEANNKDVVDYIVRRDLEEGMHFVADRSRTPLMVAAMHNAVESAEILMKSYPFTVNWQDETGRTALHWAAKRAQQDVMQRILDFGGNKSIRDKNGATCADLFPNLVKPPPKRQWEEERKGPQGEAVWSYKNVMENTSLRYLKRTMSARRVREIAHERQCNWCKKYSFDALRCAACKSVYYCDSNCQQKDWKVGGHRFQCVTKGIQDLVSLKVKGKKGLCIRTSNH</sequence>
<feature type="repeat" description="ANK" evidence="6">
    <location>
        <begin position="335"/>
        <end position="367"/>
    </location>
</feature>
<dbReference type="SUPFAM" id="SSF48403">
    <property type="entry name" value="Ankyrin repeat"/>
    <property type="match status" value="2"/>
</dbReference>
<feature type="repeat" description="ANK" evidence="6">
    <location>
        <begin position="229"/>
        <end position="261"/>
    </location>
</feature>
<reference evidence="9 10" key="1">
    <citation type="submission" date="2018-07" db="EMBL/GenBank/DDBJ databases">
        <title>The complete nuclear genome of the prasinophyte Chloropicon primus (CCMP1205).</title>
        <authorList>
            <person name="Pombert J.-F."/>
            <person name="Otis C."/>
            <person name="Turmel M."/>
            <person name="Lemieux C."/>
        </authorList>
    </citation>
    <scope>NUCLEOTIDE SEQUENCE [LARGE SCALE GENOMIC DNA]</scope>
    <source>
        <strain evidence="9 10">CCMP1205</strain>
    </source>
</reference>
<keyword evidence="5 6" id="KW-0040">ANK repeat</keyword>
<evidence type="ECO:0000313" key="10">
    <source>
        <dbReference type="Proteomes" id="UP000316726"/>
    </source>
</evidence>
<evidence type="ECO:0000256" key="3">
    <source>
        <dbReference type="ARBA" id="ARBA00022771"/>
    </source>
</evidence>
<dbReference type="Gene3D" id="1.25.40.20">
    <property type="entry name" value="Ankyrin repeat-containing domain"/>
    <property type="match status" value="3"/>
</dbReference>
<dbReference type="PANTHER" id="PTHR24123">
    <property type="entry name" value="ANKYRIN REPEAT-CONTAINING"/>
    <property type="match status" value="1"/>
</dbReference>
<dbReference type="PROSITE" id="PS50088">
    <property type="entry name" value="ANK_REPEAT"/>
    <property type="match status" value="7"/>
</dbReference>
<dbReference type="Pfam" id="PF13637">
    <property type="entry name" value="Ank_4"/>
    <property type="match status" value="1"/>
</dbReference>
<dbReference type="STRING" id="1764295.A0A5B8MHY8"/>